<evidence type="ECO:0000313" key="5">
    <source>
        <dbReference type="Proteomes" id="UP000053029"/>
    </source>
</evidence>
<feature type="chain" id="PRO_5002254284" description="Fibronectin type-III domain-containing protein" evidence="3">
    <location>
        <begin position="31"/>
        <end position="280"/>
    </location>
</feature>
<proteinExistence type="predicted"/>
<keyword evidence="2" id="KW-1133">Transmembrane helix</keyword>
<evidence type="ECO:0000256" key="1">
    <source>
        <dbReference type="SAM" id="MobiDB-lite"/>
    </source>
</evidence>
<accession>A0A0D2GY22</accession>
<reference evidence="4 5" key="1">
    <citation type="submission" date="2015-01" db="EMBL/GenBank/DDBJ databases">
        <title>The Genome Sequence of Fonsecaea pedrosoi CBS 271.37.</title>
        <authorList>
            <consortium name="The Broad Institute Genomics Platform"/>
            <person name="Cuomo C."/>
            <person name="de Hoog S."/>
            <person name="Gorbushina A."/>
            <person name="Stielow B."/>
            <person name="Teixiera M."/>
            <person name="Abouelleil A."/>
            <person name="Chapman S.B."/>
            <person name="Priest M."/>
            <person name="Young S.K."/>
            <person name="Wortman J."/>
            <person name="Nusbaum C."/>
            <person name="Birren B."/>
        </authorList>
    </citation>
    <scope>NUCLEOTIDE SEQUENCE [LARGE SCALE GENOMIC DNA]</scope>
    <source>
        <strain evidence="4 5">CBS 271.37</strain>
    </source>
</reference>
<dbReference type="VEuPathDB" id="FungiDB:Z517_01357"/>
<evidence type="ECO:0008006" key="6">
    <source>
        <dbReference type="Google" id="ProtNLM"/>
    </source>
</evidence>
<dbReference type="OrthoDB" id="4156995at2759"/>
<keyword evidence="3" id="KW-0732">Signal</keyword>
<evidence type="ECO:0000256" key="2">
    <source>
        <dbReference type="SAM" id="Phobius"/>
    </source>
</evidence>
<feature type="transmembrane region" description="Helical" evidence="2">
    <location>
        <begin position="142"/>
        <end position="166"/>
    </location>
</feature>
<dbReference type="GeneID" id="25300847"/>
<feature type="compositionally biased region" description="Basic and acidic residues" evidence="1">
    <location>
        <begin position="175"/>
        <end position="189"/>
    </location>
</feature>
<keyword evidence="5" id="KW-1185">Reference proteome</keyword>
<evidence type="ECO:0000313" key="4">
    <source>
        <dbReference type="EMBL" id="KIW85963.1"/>
    </source>
</evidence>
<sequence length="280" mass="30291">MSCFLPPTLFLLVVLACLVATIQVTAPAEGETYSLDPRSSSIQWEQQTGDPAECDIWLQKEEGEQMTYYYFAHVSVPACQLDFSAWPASLMNESRSLIPGEYCFAFVATAASAEEGTFLAQSADFVIQDEERSKDLSTGAQVGIGVGVGVGGLALLCLCGYYYMVVRRKRHTQRSRQEAYSKPELEGDHHHHHHHQVANVSRPFSPSAAAKAELSSTTTTTEKGVLSELASTEAMIHELPASTRQPYEAGTATGTDAGTNTRTDDGSGTVVGSSERDRVS</sequence>
<keyword evidence="2" id="KW-0472">Membrane</keyword>
<dbReference type="RefSeq" id="XP_013289771.1">
    <property type="nucleotide sequence ID" value="XM_013434317.1"/>
</dbReference>
<feature type="region of interest" description="Disordered" evidence="1">
    <location>
        <begin position="239"/>
        <end position="280"/>
    </location>
</feature>
<feature type="region of interest" description="Disordered" evidence="1">
    <location>
        <begin position="173"/>
        <end position="223"/>
    </location>
</feature>
<gene>
    <name evidence="4" type="ORF">Z517_01357</name>
</gene>
<evidence type="ECO:0000256" key="3">
    <source>
        <dbReference type="SAM" id="SignalP"/>
    </source>
</evidence>
<feature type="compositionally biased region" description="Low complexity" evidence="1">
    <location>
        <begin position="249"/>
        <end position="261"/>
    </location>
</feature>
<dbReference type="EMBL" id="KN846969">
    <property type="protein sequence ID" value="KIW85963.1"/>
    <property type="molecule type" value="Genomic_DNA"/>
</dbReference>
<organism evidence="4 5">
    <name type="scientific">Fonsecaea pedrosoi CBS 271.37</name>
    <dbReference type="NCBI Taxonomy" id="1442368"/>
    <lineage>
        <taxon>Eukaryota</taxon>
        <taxon>Fungi</taxon>
        <taxon>Dikarya</taxon>
        <taxon>Ascomycota</taxon>
        <taxon>Pezizomycotina</taxon>
        <taxon>Eurotiomycetes</taxon>
        <taxon>Chaetothyriomycetidae</taxon>
        <taxon>Chaetothyriales</taxon>
        <taxon>Herpotrichiellaceae</taxon>
        <taxon>Fonsecaea</taxon>
    </lineage>
</organism>
<name>A0A0D2GY22_9EURO</name>
<feature type="signal peptide" evidence="3">
    <location>
        <begin position="1"/>
        <end position="30"/>
    </location>
</feature>
<dbReference type="Proteomes" id="UP000053029">
    <property type="component" value="Unassembled WGS sequence"/>
</dbReference>
<keyword evidence="2" id="KW-0812">Transmembrane</keyword>
<dbReference type="HOGENOM" id="CLU_1102674_0_0_1"/>
<dbReference type="AlphaFoldDB" id="A0A0D2GY22"/>
<protein>
    <recommendedName>
        <fullName evidence="6">Fibronectin type-III domain-containing protein</fullName>
    </recommendedName>
</protein>